<sequence>VYDDYGSLYIKGYRINNLVAITLRDITKVNKVIIATLDAGANQVVNVEFYLSDLRKYRDQAREVAMIAAQEKAGDLASAAGAETGCVMNINENTWSYYNGGWYGQNRDLWTQNTVQNIAPAGGEAGALTEAGPVNLGQISVRAEVSASFSLQ</sequence>
<accession>X1CSQ3</accession>
<evidence type="ECO:0000313" key="1">
    <source>
        <dbReference type="EMBL" id="GAG99123.1"/>
    </source>
</evidence>
<protein>
    <recommendedName>
        <fullName evidence="2">DUF541 domain-containing protein</fullName>
    </recommendedName>
</protein>
<feature type="non-terminal residue" evidence="1">
    <location>
        <position position="1"/>
    </location>
</feature>
<organism evidence="1">
    <name type="scientific">marine sediment metagenome</name>
    <dbReference type="NCBI Taxonomy" id="412755"/>
    <lineage>
        <taxon>unclassified sequences</taxon>
        <taxon>metagenomes</taxon>
        <taxon>ecological metagenomes</taxon>
    </lineage>
</organism>
<dbReference type="EMBL" id="BART01021343">
    <property type="protein sequence ID" value="GAG99123.1"/>
    <property type="molecule type" value="Genomic_DNA"/>
</dbReference>
<dbReference type="GO" id="GO:0006974">
    <property type="term" value="P:DNA damage response"/>
    <property type="evidence" value="ECO:0007669"/>
    <property type="project" value="TreeGrafter"/>
</dbReference>
<dbReference type="Pfam" id="PF04402">
    <property type="entry name" value="SIMPL"/>
    <property type="match status" value="1"/>
</dbReference>
<dbReference type="InterPro" id="IPR007497">
    <property type="entry name" value="SIMPL/DUF541"/>
</dbReference>
<dbReference type="PANTHER" id="PTHR34387">
    <property type="entry name" value="SLR1258 PROTEIN"/>
    <property type="match status" value="1"/>
</dbReference>
<reference evidence="1" key="1">
    <citation type="journal article" date="2014" name="Front. Microbiol.">
        <title>High frequency of phylogenetically diverse reductive dehalogenase-homologous genes in deep subseafloor sedimentary metagenomes.</title>
        <authorList>
            <person name="Kawai M."/>
            <person name="Futagami T."/>
            <person name="Toyoda A."/>
            <person name="Takaki Y."/>
            <person name="Nishi S."/>
            <person name="Hori S."/>
            <person name="Arai W."/>
            <person name="Tsubouchi T."/>
            <person name="Morono Y."/>
            <person name="Uchiyama I."/>
            <person name="Ito T."/>
            <person name="Fujiyama A."/>
            <person name="Inagaki F."/>
            <person name="Takami H."/>
        </authorList>
    </citation>
    <scope>NUCLEOTIDE SEQUENCE</scope>
    <source>
        <strain evidence="1">Expedition CK06-06</strain>
    </source>
</reference>
<dbReference type="Gene3D" id="3.30.70.2970">
    <property type="entry name" value="Protein of unknown function (DUF541), domain 2"/>
    <property type="match status" value="1"/>
</dbReference>
<comment type="caution">
    <text evidence="1">The sequence shown here is derived from an EMBL/GenBank/DDBJ whole genome shotgun (WGS) entry which is preliminary data.</text>
</comment>
<dbReference type="AlphaFoldDB" id="X1CSQ3"/>
<dbReference type="PANTHER" id="PTHR34387:SF1">
    <property type="entry name" value="PERIPLASMIC IMMUNOGENIC PROTEIN"/>
    <property type="match status" value="1"/>
</dbReference>
<name>X1CSQ3_9ZZZZ</name>
<dbReference type="Gene3D" id="3.30.110.170">
    <property type="entry name" value="Protein of unknown function (DUF541), domain 1"/>
    <property type="match status" value="1"/>
</dbReference>
<gene>
    <name evidence="1" type="ORF">S01H4_39408</name>
</gene>
<evidence type="ECO:0008006" key="2">
    <source>
        <dbReference type="Google" id="ProtNLM"/>
    </source>
</evidence>
<dbReference type="InterPro" id="IPR052022">
    <property type="entry name" value="26kDa_periplasmic_antigen"/>
</dbReference>
<proteinExistence type="predicted"/>